<feature type="compositionally biased region" description="Polar residues" evidence="11">
    <location>
        <begin position="575"/>
        <end position="590"/>
    </location>
</feature>
<accession>A0AAV3RSE8</accession>
<dbReference type="SMART" id="SM00317">
    <property type="entry name" value="SET"/>
    <property type="match status" value="1"/>
</dbReference>
<dbReference type="InterPro" id="IPR044437">
    <property type="entry name" value="SETD2/Set2_SET"/>
</dbReference>
<keyword evidence="9" id="KW-0862">Zinc</keyword>
<comment type="caution">
    <text evidence="16">The sequence shown here is derived from an EMBL/GenBank/DDBJ whole genome shotgun (WGS) entry which is preliminary data.</text>
</comment>
<dbReference type="InterPro" id="IPR003616">
    <property type="entry name" value="Post-SET_dom"/>
</dbReference>
<evidence type="ECO:0000313" key="17">
    <source>
        <dbReference type="Proteomes" id="UP001454036"/>
    </source>
</evidence>
<keyword evidence="4" id="KW-0489">Methyltransferase</keyword>
<dbReference type="SMART" id="SM00570">
    <property type="entry name" value="AWS"/>
    <property type="match status" value="1"/>
</dbReference>
<evidence type="ECO:0000256" key="8">
    <source>
        <dbReference type="ARBA" id="ARBA00022771"/>
    </source>
</evidence>
<dbReference type="PROSITE" id="PS51050">
    <property type="entry name" value="ZF_CW"/>
    <property type="match status" value="1"/>
</dbReference>
<name>A0AAV3RSE8_LITER</name>
<keyword evidence="17" id="KW-1185">Reference proteome</keyword>
<evidence type="ECO:0000256" key="1">
    <source>
        <dbReference type="ARBA" id="ARBA00004123"/>
    </source>
</evidence>
<reference evidence="16 17" key="1">
    <citation type="submission" date="2024-01" db="EMBL/GenBank/DDBJ databases">
        <title>The complete chloroplast genome sequence of Lithospermum erythrorhizon: insights into the phylogenetic relationship among Boraginaceae species and the maternal lineages of purple gromwells.</title>
        <authorList>
            <person name="Okada T."/>
            <person name="Watanabe K."/>
        </authorList>
    </citation>
    <scope>NUCLEOTIDE SEQUENCE [LARGE SCALE GENOMIC DNA]</scope>
</reference>
<dbReference type="Pfam" id="PF17907">
    <property type="entry name" value="AWS"/>
    <property type="match status" value="1"/>
</dbReference>
<keyword evidence="6" id="KW-0949">S-adenosyl-L-methionine</keyword>
<dbReference type="Gene3D" id="3.30.40.100">
    <property type="match status" value="1"/>
</dbReference>
<evidence type="ECO:0000256" key="9">
    <source>
        <dbReference type="ARBA" id="ARBA00022833"/>
    </source>
</evidence>
<keyword evidence="10" id="KW-0539">Nucleus</keyword>
<feature type="region of interest" description="Disordered" evidence="11">
    <location>
        <begin position="575"/>
        <end position="604"/>
    </location>
</feature>
<feature type="domain" description="SET" evidence="12">
    <location>
        <begin position="894"/>
        <end position="1011"/>
    </location>
</feature>
<dbReference type="PROSITE" id="PS50280">
    <property type="entry name" value="SET"/>
    <property type="match status" value="1"/>
</dbReference>
<keyword evidence="5" id="KW-0808">Transferase</keyword>
<dbReference type="GO" id="GO:0032259">
    <property type="term" value="P:methylation"/>
    <property type="evidence" value="ECO:0007669"/>
    <property type="project" value="UniProtKB-KW"/>
</dbReference>
<dbReference type="GO" id="GO:0005634">
    <property type="term" value="C:nucleus"/>
    <property type="evidence" value="ECO:0007669"/>
    <property type="project" value="UniProtKB-SubCell"/>
</dbReference>
<feature type="region of interest" description="Disordered" evidence="11">
    <location>
        <begin position="683"/>
        <end position="704"/>
    </location>
</feature>
<feature type="domain" description="AWS" evidence="15">
    <location>
        <begin position="842"/>
        <end position="892"/>
    </location>
</feature>
<dbReference type="InterPro" id="IPR011124">
    <property type="entry name" value="Znf_CW"/>
</dbReference>
<dbReference type="GO" id="GO:0008270">
    <property type="term" value="F:zinc ion binding"/>
    <property type="evidence" value="ECO:0007669"/>
    <property type="project" value="UniProtKB-KW"/>
</dbReference>
<evidence type="ECO:0000259" key="15">
    <source>
        <dbReference type="PROSITE" id="PS51215"/>
    </source>
</evidence>
<dbReference type="InterPro" id="IPR006560">
    <property type="entry name" value="AWS_dom"/>
</dbReference>
<evidence type="ECO:0000256" key="6">
    <source>
        <dbReference type="ARBA" id="ARBA00022691"/>
    </source>
</evidence>
<evidence type="ECO:0000256" key="2">
    <source>
        <dbReference type="ARBA" id="ARBA00004286"/>
    </source>
</evidence>
<evidence type="ECO:0000313" key="16">
    <source>
        <dbReference type="EMBL" id="GAA0183197.1"/>
    </source>
</evidence>
<evidence type="ECO:0000259" key="12">
    <source>
        <dbReference type="PROSITE" id="PS50280"/>
    </source>
</evidence>
<dbReference type="EMBL" id="BAABME010011074">
    <property type="protein sequence ID" value="GAA0183197.1"/>
    <property type="molecule type" value="Genomic_DNA"/>
</dbReference>
<proteinExistence type="predicted"/>
<dbReference type="CDD" id="cd19172">
    <property type="entry name" value="SET_SETD2"/>
    <property type="match status" value="1"/>
</dbReference>
<evidence type="ECO:0008006" key="18">
    <source>
        <dbReference type="Google" id="ProtNLM"/>
    </source>
</evidence>
<feature type="region of interest" description="Disordered" evidence="11">
    <location>
        <begin position="345"/>
        <end position="379"/>
    </location>
</feature>
<evidence type="ECO:0000256" key="7">
    <source>
        <dbReference type="ARBA" id="ARBA00022723"/>
    </source>
</evidence>
<feature type="region of interest" description="Disordered" evidence="11">
    <location>
        <begin position="627"/>
        <end position="669"/>
    </location>
</feature>
<dbReference type="Gene3D" id="2.170.270.10">
    <property type="entry name" value="SET domain"/>
    <property type="match status" value="1"/>
</dbReference>
<evidence type="ECO:0000256" key="4">
    <source>
        <dbReference type="ARBA" id="ARBA00022603"/>
    </source>
</evidence>
<sequence length="1422" mass="156468">MLTEVHLGENVLRKESSGLDCNGPIPKLLESDQAGGIYDVKNDGCPKSMNAPDFSGGHVMEESCGLELSSRLEDLSVSQKHPDLTCIGDLDLPKNVDEQDISEADCHEHLSAIDHHFAEKSPGSGNLFDLANINSDDLAYNVIRNHHSGAGLCDHFTPVEKLSAPEQFPAHLCSQNDCLSQHLDTNSVVDSGNGSSLLDLTSDAQNLSVSTELSEPSFAENYDLSDSMRGHHYSRSDSPLATLGAISIEDHSEQNQNGRTDPIDFDSDQTTMLPDVISPSQRRWSFRKTKSRQDAETVKCKRNGWRAGEVSFDLDLLQIMRRRRSCSGKRARALSWGLHSNLDLDEKPFRSRGQSSGKQVKNHPINHPQKVRRKRSHKTGDISVKFKVGVGVGVDVDSNLMKDGTNEGPLEVMGKTPELSEVEDPTKSMVSLAFQGNLKSMMHLSDDTTSDVGKNYVENITNLGSDLGTSPDSEVINLNPDTGLWGNSEEEFHNIPGSSDICLASDGTTCLVPKNSEKAQKQLFMGDCSAGDKPMESGTVDNDRQSAERGEIAVDVPYVINASTSTGFVFVAEKSSSTEQKSEGQSSSTVADIGSPCVPSADIGTEVTPRAGFNLESPVVEVPAKVHTHSKGHKILKGEKKDKARKSRSEIHVSANKGQRKSKKKVNQDKLAIKHKIKVKLRVGQTSSEAERQAGNSKLADLGESGIGKSSLTGDVSTFNVGFAEKSEKPRNAWVLCDDCQKWRRIPAILADRIEEGNCSWTCKDNVDKNFGNCSIPQEKSDAEINKELEISEASCDEGVGDATPNSNNLVENQSRVTQQSTWKLIKSNQFLHRRKQTQTIDEIMVCHCKLPSDGGMGCGDGCLNRMLNIECVQGTCPCGELCSNQQFQNRNYARLERFKCGKKGYGIQVLENISEGQFLIEYVGEVLDMHSYEARQRDYAMQGHKHFYFMTLNGSEVIDACAKGNLGRFINHSCDPNCRTEKWMVNGEVCVGLFALKNIKKGEELTFDYNYVRVFGAAAKKCVCGSSQCRGYIGGNPQNTEIVEDDSEDDYPEPVMVCKDGAVDESYPDMTLPLSTFDDIGAMNEEEPQKAVYVLNPLDFATRLQAVETGMGKVNNELKSIFHHEDAIEERLEPLNTNLSADVKGDTSEKTEDLFETVDRAKAVLKQDGISCETLITGKPEYYEAGEKMNRSRCSTLEENSATVVLNQMPTYVIDSKRKPKSGSGKGSIKFPVPKASRLVSSTKNEKFKSTPLNVHEVQETQGKNEPFCKPKKEIKVSTTGRFEAVQEKLNELLNPDGGISKRKDASKGYLKLLLLTAASGDSCNGEAIQSNRYLSMILGALLETKSRTVLVDIINKNGLQMLHNMLKRSRKEFNKIPILRKLLKVFEYLATREILTSEHINGGPTCPGVERLGQNLQGSL</sequence>
<keyword evidence="8" id="KW-0863">Zinc-finger</keyword>
<dbReference type="Pfam" id="PF00856">
    <property type="entry name" value="SET"/>
    <property type="match status" value="1"/>
</dbReference>
<dbReference type="InterPro" id="IPR046341">
    <property type="entry name" value="SET_dom_sf"/>
</dbReference>
<evidence type="ECO:0000256" key="11">
    <source>
        <dbReference type="SAM" id="MobiDB-lite"/>
    </source>
</evidence>
<dbReference type="InterPro" id="IPR001214">
    <property type="entry name" value="SET_dom"/>
</dbReference>
<evidence type="ECO:0000259" key="14">
    <source>
        <dbReference type="PROSITE" id="PS51050"/>
    </source>
</evidence>
<dbReference type="Proteomes" id="UP001454036">
    <property type="component" value="Unassembled WGS sequence"/>
</dbReference>
<organism evidence="16 17">
    <name type="scientific">Lithospermum erythrorhizon</name>
    <name type="common">Purple gromwell</name>
    <name type="synonym">Lithospermum officinale var. erythrorhizon</name>
    <dbReference type="NCBI Taxonomy" id="34254"/>
    <lineage>
        <taxon>Eukaryota</taxon>
        <taxon>Viridiplantae</taxon>
        <taxon>Streptophyta</taxon>
        <taxon>Embryophyta</taxon>
        <taxon>Tracheophyta</taxon>
        <taxon>Spermatophyta</taxon>
        <taxon>Magnoliopsida</taxon>
        <taxon>eudicotyledons</taxon>
        <taxon>Gunneridae</taxon>
        <taxon>Pentapetalae</taxon>
        <taxon>asterids</taxon>
        <taxon>lamiids</taxon>
        <taxon>Boraginales</taxon>
        <taxon>Boraginaceae</taxon>
        <taxon>Boraginoideae</taxon>
        <taxon>Lithospermeae</taxon>
        <taxon>Lithospermum</taxon>
    </lineage>
</organism>
<feature type="domain" description="CW-type" evidence="14">
    <location>
        <begin position="728"/>
        <end position="782"/>
    </location>
</feature>
<keyword evidence="7" id="KW-0479">Metal-binding</keyword>
<dbReference type="PROSITE" id="PS50868">
    <property type="entry name" value="POST_SET"/>
    <property type="match status" value="1"/>
</dbReference>
<dbReference type="PROSITE" id="PS51215">
    <property type="entry name" value="AWS"/>
    <property type="match status" value="1"/>
</dbReference>
<dbReference type="Pfam" id="PF07496">
    <property type="entry name" value="zf-CW"/>
    <property type="match status" value="1"/>
</dbReference>
<gene>
    <name evidence="16" type="ORF">LIER_30657</name>
</gene>
<dbReference type="PANTHER" id="PTHR22884">
    <property type="entry name" value="SET DOMAIN PROTEINS"/>
    <property type="match status" value="1"/>
</dbReference>
<evidence type="ECO:0000256" key="5">
    <source>
        <dbReference type="ARBA" id="ARBA00022679"/>
    </source>
</evidence>
<dbReference type="GO" id="GO:0005694">
    <property type="term" value="C:chromosome"/>
    <property type="evidence" value="ECO:0007669"/>
    <property type="project" value="UniProtKB-SubCell"/>
</dbReference>
<feature type="domain" description="Post-SET" evidence="13">
    <location>
        <begin position="1019"/>
        <end position="1035"/>
    </location>
</feature>
<dbReference type="FunFam" id="2.170.270.10:FF:000035">
    <property type="entry name" value="Histone-lysine N-methyltransferase"/>
    <property type="match status" value="1"/>
</dbReference>
<keyword evidence="3" id="KW-0158">Chromosome</keyword>
<comment type="subcellular location">
    <subcellularLocation>
        <location evidence="2">Chromosome</location>
    </subcellularLocation>
    <subcellularLocation>
        <location evidence="1">Nucleus</location>
    </subcellularLocation>
</comment>
<feature type="compositionally biased region" description="Basic and acidic residues" evidence="11">
    <location>
        <begin position="636"/>
        <end position="651"/>
    </location>
</feature>
<evidence type="ECO:0000259" key="13">
    <source>
        <dbReference type="PROSITE" id="PS50868"/>
    </source>
</evidence>
<dbReference type="SUPFAM" id="SSF82199">
    <property type="entry name" value="SET domain"/>
    <property type="match status" value="1"/>
</dbReference>
<evidence type="ECO:0000256" key="10">
    <source>
        <dbReference type="ARBA" id="ARBA00023242"/>
    </source>
</evidence>
<evidence type="ECO:0000256" key="3">
    <source>
        <dbReference type="ARBA" id="ARBA00022454"/>
    </source>
</evidence>
<protein>
    <recommendedName>
        <fullName evidence="18">Histone-lysine N-methyltransferase ASHH2</fullName>
    </recommendedName>
</protein>
<dbReference type="GO" id="GO:0046975">
    <property type="term" value="F:histone H3K36 methyltransferase activity"/>
    <property type="evidence" value="ECO:0007669"/>
    <property type="project" value="InterPro"/>
</dbReference>
<dbReference type="InterPro" id="IPR050777">
    <property type="entry name" value="SET2_Histone-Lys_MeTrsfase"/>
</dbReference>